<evidence type="ECO:0000313" key="1">
    <source>
        <dbReference type="EMBL" id="KAG7171270.1"/>
    </source>
</evidence>
<keyword evidence="2" id="KW-1185">Reference proteome</keyword>
<comment type="caution">
    <text evidence="1">The sequence shown here is derived from an EMBL/GenBank/DDBJ whole genome shotgun (WGS) entry which is preliminary data.</text>
</comment>
<reference evidence="1" key="1">
    <citation type="journal article" date="2021" name="Sci. Adv.">
        <title>The American lobster genome reveals insights on longevity, neural, and immune adaptations.</title>
        <authorList>
            <person name="Polinski J.M."/>
            <person name="Zimin A.V."/>
            <person name="Clark K.F."/>
            <person name="Kohn A.B."/>
            <person name="Sadowski N."/>
            <person name="Timp W."/>
            <person name="Ptitsyn A."/>
            <person name="Khanna P."/>
            <person name="Romanova D.Y."/>
            <person name="Williams P."/>
            <person name="Greenwood S.J."/>
            <person name="Moroz L.L."/>
            <person name="Walt D.R."/>
            <person name="Bodnar A.G."/>
        </authorList>
    </citation>
    <scope>NUCLEOTIDE SEQUENCE</scope>
    <source>
        <strain evidence="1">GMGI-L3</strain>
    </source>
</reference>
<proteinExistence type="predicted"/>
<dbReference type="EMBL" id="JAHLQT010012455">
    <property type="protein sequence ID" value="KAG7171270.1"/>
    <property type="molecule type" value="Genomic_DNA"/>
</dbReference>
<protein>
    <submittedName>
        <fullName evidence="1">Uncharacterized protein</fullName>
    </submittedName>
</protein>
<sequence>MHQEDELWLAFGTGKSFRYLAAHEMAACLGQEKARALPMFHVLTGCDTVSSFSGHGKKTVWAIWAVYPDMTEALLKLSAASKVIPEDVMHIIERLVILLYDTTSSCMDINKARRKLFARKEQCAADPTNKGIKSGAKPWCHHHSCLHQPAGAGRRMQKACKRRFGRHYLRQEGMCEGLQVQNGCT</sequence>
<evidence type="ECO:0000313" key="2">
    <source>
        <dbReference type="Proteomes" id="UP000747542"/>
    </source>
</evidence>
<name>A0A8J5K7M7_HOMAM</name>
<gene>
    <name evidence="1" type="ORF">Hamer_G013722</name>
</gene>
<dbReference type="AlphaFoldDB" id="A0A8J5K7M7"/>
<dbReference type="Proteomes" id="UP000747542">
    <property type="component" value="Unassembled WGS sequence"/>
</dbReference>
<organism evidence="1 2">
    <name type="scientific">Homarus americanus</name>
    <name type="common">American lobster</name>
    <dbReference type="NCBI Taxonomy" id="6706"/>
    <lineage>
        <taxon>Eukaryota</taxon>
        <taxon>Metazoa</taxon>
        <taxon>Ecdysozoa</taxon>
        <taxon>Arthropoda</taxon>
        <taxon>Crustacea</taxon>
        <taxon>Multicrustacea</taxon>
        <taxon>Malacostraca</taxon>
        <taxon>Eumalacostraca</taxon>
        <taxon>Eucarida</taxon>
        <taxon>Decapoda</taxon>
        <taxon>Pleocyemata</taxon>
        <taxon>Astacidea</taxon>
        <taxon>Nephropoidea</taxon>
        <taxon>Nephropidae</taxon>
        <taxon>Homarus</taxon>
    </lineage>
</organism>
<accession>A0A8J5K7M7</accession>